<sequence>MTVSEFPKQDRHKSFYERISKDNLSPLWQRSHILSPNSPAPSVVPAHWDYDGVVRPHIFTAGDIVSADEAEGRVLILENPGLPGSGSVTQTLYAGFQLVLPGEVARAYHHSQSAVRFVIEGDIAYTTAGEERVEMNPGDFLLAPSWRWHEHGNETEPMVWLDGLDIPIASFFSGGFAESAKAISQEKLRPPCESAARYSNNMLPVDWKPDDRTSPILRYPYERSDETLRVMSRGGEPDACHGYKVRFINPTTGGAPTTTISAFVQRFPEKFETAMYQSTDSTVFTVVEGHGQTKIGSHRIKWKPRDVFVAPSWHPIVHRCEKEATLLSFSDRAAQEALGIWREARYLNRKLV</sequence>
<proteinExistence type="predicted"/>
<dbReference type="Gene3D" id="2.60.120.10">
    <property type="entry name" value="Jelly Rolls"/>
    <property type="match status" value="1"/>
</dbReference>
<dbReference type="RefSeq" id="WP_042314891.1">
    <property type="nucleotide sequence ID" value="NZ_CP026114.1"/>
</dbReference>
<dbReference type="Proteomes" id="UP000243502">
    <property type="component" value="Chromosome 4"/>
</dbReference>
<dbReference type="KEGG" id="pter:C2L65_44900"/>
<accession>A0A2I8F6N6</accession>
<dbReference type="GO" id="GO:0051213">
    <property type="term" value="F:dioxygenase activity"/>
    <property type="evidence" value="ECO:0007669"/>
    <property type="project" value="UniProtKB-KW"/>
</dbReference>
<gene>
    <name evidence="4" type="ORF">C2L65_44900</name>
</gene>
<dbReference type="InterPro" id="IPR013096">
    <property type="entry name" value="Cupin_2"/>
</dbReference>
<dbReference type="AlphaFoldDB" id="A0A2I8F6N6"/>
<dbReference type="EMBL" id="CP026114">
    <property type="protein sequence ID" value="AUT66724.1"/>
    <property type="molecule type" value="Genomic_DNA"/>
</dbReference>
<organism evidence="4 5">
    <name type="scientific">Paraburkholderia terrae</name>
    <dbReference type="NCBI Taxonomy" id="311230"/>
    <lineage>
        <taxon>Bacteria</taxon>
        <taxon>Pseudomonadati</taxon>
        <taxon>Pseudomonadota</taxon>
        <taxon>Betaproteobacteria</taxon>
        <taxon>Burkholderiales</taxon>
        <taxon>Burkholderiaceae</taxon>
        <taxon>Paraburkholderia</taxon>
    </lineage>
</organism>
<dbReference type="CDD" id="cd06992">
    <property type="entry name" value="cupin_GDO-like_C"/>
    <property type="match status" value="1"/>
</dbReference>
<evidence type="ECO:0000256" key="2">
    <source>
        <dbReference type="ARBA" id="ARBA00023002"/>
    </source>
</evidence>
<dbReference type="SUPFAM" id="SSF51182">
    <property type="entry name" value="RmlC-like cupins"/>
    <property type="match status" value="1"/>
</dbReference>
<dbReference type="CDD" id="cd02216">
    <property type="entry name" value="cupin_GDO-like_N"/>
    <property type="match status" value="1"/>
</dbReference>
<feature type="domain" description="Cupin type-2" evidence="3">
    <location>
        <begin position="97"/>
        <end position="162"/>
    </location>
</feature>
<dbReference type="InterPro" id="IPR047183">
    <property type="entry name" value="GDO-like"/>
</dbReference>
<evidence type="ECO:0000313" key="5">
    <source>
        <dbReference type="Proteomes" id="UP000243502"/>
    </source>
</evidence>
<dbReference type="InterPro" id="IPR014710">
    <property type="entry name" value="RmlC-like_jellyroll"/>
</dbReference>
<keyword evidence="2" id="KW-0560">Oxidoreductase</keyword>
<evidence type="ECO:0000313" key="4">
    <source>
        <dbReference type="EMBL" id="AUT66724.1"/>
    </source>
</evidence>
<dbReference type="OrthoDB" id="285029at2"/>
<dbReference type="PANTHER" id="PTHR41517:SF1">
    <property type="entry name" value="CUPIN"/>
    <property type="match status" value="1"/>
</dbReference>
<evidence type="ECO:0000259" key="3">
    <source>
        <dbReference type="Pfam" id="PF07883"/>
    </source>
</evidence>
<dbReference type="Pfam" id="PF07883">
    <property type="entry name" value="Cupin_2"/>
    <property type="match status" value="1"/>
</dbReference>
<dbReference type="PANTHER" id="PTHR41517">
    <property type="entry name" value="1,2-DIOXYGENASE PROTEIN-RELATED"/>
    <property type="match status" value="1"/>
</dbReference>
<protein>
    <submittedName>
        <fullName evidence="4">Cupin domain-containing protein</fullName>
    </submittedName>
</protein>
<reference evidence="4 5" key="1">
    <citation type="submission" date="2018-01" db="EMBL/GenBank/DDBJ databases">
        <title>Species boundaries and ecological features among Paraburkholderia terrae DSMZ17804T, P. hospita DSMZ17164T and P. caribensis DSMZ13236T.</title>
        <authorList>
            <person name="Pratama A.A."/>
        </authorList>
    </citation>
    <scope>NUCLEOTIDE SEQUENCE [LARGE SCALE GENOMIC DNA]</scope>
    <source>
        <strain evidence="4 5">DSM 17804</strain>
    </source>
</reference>
<name>A0A2I8F6N6_9BURK</name>
<keyword evidence="1" id="KW-0223">Dioxygenase</keyword>
<evidence type="ECO:0000256" key="1">
    <source>
        <dbReference type="ARBA" id="ARBA00022964"/>
    </source>
</evidence>
<dbReference type="InterPro" id="IPR011051">
    <property type="entry name" value="RmlC_Cupin_sf"/>
</dbReference>